<feature type="transmembrane region" description="Helical" evidence="10">
    <location>
        <begin position="25"/>
        <end position="45"/>
    </location>
</feature>
<dbReference type="GO" id="GO:0005886">
    <property type="term" value="C:plasma membrane"/>
    <property type="evidence" value="ECO:0007669"/>
    <property type="project" value="UniProtKB-SubCell"/>
</dbReference>
<dbReference type="AlphaFoldDB" id="A0A0G1IZJ9"/>
<feature type="domain" description="Membrane insertase YidC/Oxa/ALB C-terminal" evidence="11">
    <location>
        <begin position="25"/>
        <end position="233"/>
    </location>
</feature>
<dbReference type="PANTHER" id="PTHR12428">
    <property type="entry name" value="OXA1"/>
    <property type="match status" value="1"/>
</dbReference>
<name>A0A0G1IZJ9_9BACT</name>
<comment type="subcellular location">
    <subcellularLocation>
        <location evidence="1">Cell membrane</location>
        <topology evidence="1">Multi-pass membrane protein</topology>
    </subcellularLocation>
    <subcellularLocation>
        <location evidence="9">Membrane</location>
        <topology evidence="9">Multi-pass membrane protein</topology>
    </subcellularLocation>
</comment>
<dbReference type="CDD" id="cd20070">
    <property type="entry name" value="5TM_YidC_Alb3"/>
    <property type="match status" value="1"/>
</dbReference>
<keyword evidence="5" id="KW-0653">Protein transport</keyword>
<feature type="transmembrane region" description="Helical" evidence="10">
    <location>
        <begin position="216"/>
        <end position="238"/>
    </location>
</feature>
<evidence type="ECO:0000259" key="11">
    <source>
        <dbReference type="Pfam" id="PF02096"/>
    </source>
</evidence>
<comment type="similarity">
    <text evidence="9">Belongs to the OXA1/ALB3/YidC family.</text>
</comment>
<dbReference type="InterPro" id="IPR028055">
    <property type="entry name" value="YidC/Oxa/ALB_C"/>
</dbReference>
<evidence type="ECO:0000313" key="13">
    <source>
        <dbReference type="Proteomes" id="UP000034826"/>
    </source>
</evidence>
<accession>A0A0G1IZJ9</accession>
<dbReference type="Pfam" id="PF02096">
    <property type="entry name" value="60KD_IMP"/>
    <property type="match status" value="1"/>
</dbReference>
<evidence type="ECO:0000256" key="1">
    <source>
        <dbReference type="ARBA" id="ARBA00004651"/>
    </source>
</evidence>
<evidence type="ECO:0000256" key="7">
    <source>
        <dbReference type="ARBA" id="ARBA00023136"/>
    </source>
</evidence>
<evidence type="ECO:0000256" key="3">
    <source>
        <dbReference type="ARBA" id="ARBA00022475"/>
    </source>
</evidence>
<sequence>MFNTFLYTPLLNSLIFFYHLLDDSFGLAIIALTVAIRAVLVPLTIPSIKAQQKMLAIQPEIEKLKKKHKGDKPGLQKAQLELMKTHGVNPGAGCLPQIVQIAILIALYQVFNNFLTGGQIDGQTVTMNFLWLDLSRPDQFYIFPALAGLTQLVYSLMLRPGTEHPHLKEAQKMDKKEKKEEKTEMGMAQEIQNQMLFMMPLMTVIISLRFPSGLSLYWVITTVFSVVQQWFVTGPGGLRYYWTLAKQKLGV</sequence>
<organism evidence="12 13">
    <name type="scientific">Candidatus Woesebacteria bacterium GW2011_GWA2_44_33</name>
    <dbReference type="NCBI Taxonomy" id="1618564"/>
    <lineage>
        <taxon>Bacteria</taxon>
        <taxon>Candidatus Woeseibacteriota</taxon>
    </lineage>
</organism>
<dbReference type="InterPro" id="IPR001708">
    <property type="entry name" value="YidC/ALB3/OXA1/COX18"/>
</dbReference>
<keyword evidence="6 10" id="KW-1133">Transmembrane helix</keyword>
<evidence type="ECO:0000256" key="2">
    <source>
        <dbReference type="ARBA" id="ARBA00022448"/>
    </source>
</evidence>
<evidence type="ECO:0000256" key="8">
    <source>
        <dbReference type="ARBA" id="ARBA00023186"/>
    </source>
</evidence>
<dbReference type="GO" id="GO:0051205">
    <property type="term" value="P:protein insertion into membrane"/>
    <property type="evidence" value="ECO:0007669"/>
    <property type="project" value="TreeGrafter"/>
</dbReference>
<keyword evidence="2" id="KW-0813">Transport</keyword>
<dbReference type="GO" id="GO:0032977">
    <property type="term" value="F:membrane insertase activity"/>
    <property type="evidence" value="ECO:0007669"/>
    <property type="project" value="InterPro"/>
</dbReference>
<evidence type="ECO:0000256" key="6">
    <source>
        <dbReference type="ARBA" id="ARBA00022989"/>
    </source>
</evidence>
<gene>
    <name evidence="12" type="ORF">UW60_C0051G0001</name>
</gene>
<evidence type="ECO:0000256" key="5">
    <source>
        <dbReference type="ARBA" id="ARBA00022927"/>
    </source>
</evidence>
<comment type="caution">
    <text evidence="12">The sequence shown here is derived from an EMBL/GenBank/DDBJ whole genome shotgun (WGS) entry which is preliminary data.</text>
</comment>
<evidence type="ECO:0000313" key="12">
    <source>
        <dbReference type="EMBL" id="KKT64801.1"/>
    </source>
</evidence>
<keyword evidence="8" id="KW-0143">Chaperone</keyword>
<proteinExistence type="inferred from homology"/>
<dbReference type="GO" id="GO:0015031">
    <property type="term" value="P:protein transport"/>
    <property type="evidence" value="ECO:0007669"/>
    <property type="project" value="UniProtKB-KW"/>
</dbReference>
<keyword evidence="4 9" id="KW-0812">Transmembrane</keyword>
<reference evidence="12 13" key="1">
    <citation type="journal article" date="2015" name="Nature">
        <title>rRNA introns, odd ribosomes, and small enigmatic genomes across a large radiation of phyla.</title>
        <authorList>
            <person name="Brown C.T."/>
            <person name="Hug L.A."/>
            <person name="Thomas B.C."/>
            <person name="Sharon I."/>
            <person name="Castelle C.J."/>
            <person name="Singh A."/>
            <person name="Wilkins M.J."/>
            <person name="Williams K.H."/>
            <person name="Banfield J.F."/>
        </authorList>
    </citation>
    <scope>NUCLEOTIDE SEQUENCE [LARGE SCALE GENOMIC DNA]</scope>
</reference>
<keyword evidence="7 10" id="KW-0472">Membrane</keyword>
<protein>
    <submittedName>
        <fullName evidence="12">Membrane protein insertase, YidC/Oxa1 family</fullName>
    </submittedName>
</protein>
<dbReference type="Proteomes" id="UP000034826">
    <property type="component" value="Unassembled WGS sequence"/>
</dbReference>
<evidence type="ECO:0000256" key="9">
    <source>
        <dbReference type="RuleBase" id="RU003945"/>
    </source>
</evidence>
<dbReference type="InterPro" id="IPR047196">
    <property type="entry name" value="YidC_ALB_C"/>
</dbReference>
<dbReference type="NCBIfam" id="TIGR03592">
    <property type="entry name" value="yidC_oxa1_cterm"/>
    <property type="match status" value="1"/>
</dbReference>
<evidence type="ECO:0000256" key="10">
    <source>
        <dbReference type="SAM" id="Phobius"/>
    </source>
</evidence>
<dbReference type="PANTHER" id="PTHR12428:SF65">
    <property type="entry name" value="CYTOCHROME C OXIDASE ASSEMBLY PROTEIN COX18, MITOCHONDRIAL"/>
    <property type="match status" value="1"/>
</dbReference>
<evidence type="ECO:0000256" key="4">
    <source>
        <dbReference type="ARBA" id="ARBA00022692"/>
    </source>
</evidence>
<keyword evidence="3" id="KW-1003">Cell membrane</keyword>
<dbReference type="EMBL" id="LCIY01000051">
    <property type="protein sequence ID" value="KKT64801.1"/>
    <property type="molecule type" value="Genomic_DNA"/>
</dbReference>